<dbReference type="GO" id="GO:0005634">
    <property type="term" value="C:nucleus"/>
    <property type="evidence" value="ECO:0007669"/>
    <property type="project" value="UniProtKB-SubCell"/>
</dbReference>
<dbReference type="GO" id="GO:0008270">
    <property type="term" value="F:zinc ion binding"/>
    <property type="evidence" value="ECO:0007669"/>
    <property type="project" value="UniProtKB-KW"/>
</dbReference>
<dbReference type="PANTHER" id="PTHR24404:SF114">
    <property type="entry name" value="KLUMPFUSS, ISOFORM B-RELATED"/>
    <property type="match status" value="1"/>
</dbReference>
<gene>
    <name evidence="11" type="ORF">HNAJ_LOCUS3463</name>
</gene>
<evidence type="ECO:0000256" key="8">
    <source>
        <dbReference type="PROSITE-ProRule" id="PRU00042"/>
    </source>
</evidence>
<feature type="compositionally biased region" description="Polar residues" evidence="9">
    <location>
        <begin position="425"/>
        <end position="435"/>
    </location>
</feature>
<proteinExistence type="predicted"/>
<evidence type="ECO:0000256" key="5">
    <source>
        <dbReference type="ARBA" id="ARBA00022833"/>
    </source>
</evidence>
<dbReference type="GO" id="GO:0006357">
    <property type="term" value="P:regulation of transcription by RNA polymerase II"/>
    <property type="evidence" value="ECO:0007669"/>
    <property type="project" value="TreeGrafter"/>
</dbReference>
<dbReference type="Pfam" id="PF00096">
    <property type="entry name" value="zf-C2H2"/>
    <property type="match status" value="3"/>
</dbReference>
<dbReference type="AlphaFoldDB" id="A0A0R3T8S5"/>
<evidence type="ECO:0000256" key="7">
    <source>
        <dbReference type="ARBA" id="ARBA00023242"/>
    </source>
</evidence>
<dbReference type="Proteomes" id="UP000278807">
    <property type="component" value="Unassembled WGS sequence"/>
</dbReference>
<keyword evidence="7" id="KW-0539">Nucleus</keyword>
<sequence length="435" mass="47902">MSTGVGQNISNAQLYPLQPNNTIVKLEDPNVFALKVESPSTPSDKVVFPPEFNQQQQRTSSPSNSNENNANNGFACEVCGKVCESRFLLTKHKVSHQPRDRLCPTCGRAFARDDKLRRHVMSVHSSERPHVCEMCGKGFARKDKLQEHARHHNKNITFPCTACEENFNMRSKLNKHLREVHNIRQSTRLSKESGKALCKKKKARNSESLTQATVAPVNNLTTGIFQNPSNFLWCQRQPQNTSSTSAFDFWNAQNHAQLYTQQYGYNHLYYAAAAMRQNPQQSSALAAHMFSQAAASNPTLLQAAASGYWPTNFGTAATAHSSTTTDAQLASVMSSGSSQQVTQQVTFNNGNYSNNTNTSSSYQTPGNYYNAASLAARLGQSTSSAVMAPRRLSKRTSSNVLLGVAEELERRSGLRSLDSRLKPMNPTTAAKGSAI</sequence>
<dbReference type="EMBL" id="UZAE01002037">
    <property type="protein sequence ID" value="VDN99322.1"/>
    <property type="molecule type" value="Genomic_DNA"/>
</dbReference>
<evidence type="ECO:0000256" key="4">
    <source>
        <dbReference type="ARBA" id="ARBA00022771"/>
    </source>
</evidence>
<reference evidence="13" key="1">
    <citation type="submission" date="2017-02" db="UniProtKB">
        <authorList>
            <consortium name="WormBaseParasite"/>
        </authorList>
    </citation>
    <scope>IDENTIFICATION</scope>
</reference>
<feature type="domain" description="C2H2-type" evidence="10">
    <location>
        <begin position="101"/>
        <end position="129"/>
    </location>
</feature>
<keyword evidence="12" id="KW-1185">Reference proteome</keyword>
<keyword evidence="6" id="KW-0238">DNA-binding</keyword>
<evidence type="ECO:0000256" key="6">
    <source>
        <dbReference type="ARBA" id="ARBA00023125"/>
    </source>
</evidence>
<dbReference type="SMART" id="SM00355">
    <property type="entry name" value="ZnF_C2H2"/>
    <property type="match status" value="4"/>
</dbReference>
<dbReference type="PROSITE" id="PS50157">
    <property type="entry name" value="ZINC_FINGER_C2H2_2"/>
    <property type="match status" value="4"/>
</dbReference>
<dbReference type="OrthoDB" id="3437960at2759"/>
<evidence type="ECO:0000256" key="3">
    <source>
        <dbReference type="ARBA" id="ARBA00022737"/>
    </source>
</evidence>
<evidence type="ECO:0000313" key="12">
    <source>
        <dbReference type="Proteomes" id="UP000278807"/>
    </source>
</evidence>
<keyword evidence="5" id="KW-0862">Zinc</keyword>
<dbReference type="STRING" id="102285.A0A0R3T8S5"/>
<dbReference type="SUPFAM" id="SSF57667">
    <property type="entry name" value="beta-beta-alpha zinc fingers"/>
    <property type="match status" value="3"/>
</dbReference>
<dbReference type="FunFam" id="3.30.160.60:FF:000065">
    <property type="entry name" value="B-cell CLL/lymphoma 6, member B"/>
    <property type="match status" value="1"/>
</dbReference>
<accession>A0A0R3T8S5</accession>
<evidence type="ECO:0000256" key="2">
    <source>
        <dbReference type="ARBA" id="ARBA00022723"/>
    </source>
</evidence>
<evidence type="ECO:0000313" key="11">
    <source>
        <dbReference type="EMBL" id="VDN99322.1"/>
    </source>
</evidence>
<feature type="domain" description="C2H2-type" evidence="10">
    <location>
        <begin position="74"/>
        <end position="101"/>
    </location>
</feature>
<feature type="region of interest" description="Disordered" evidence="9">
    <location>
        <begin position="416"/>
        <end position="435"/>
    </location>
</feature>
<dbReference type="PANTHER" id="PTHR24404">
    <property type="entry name" value="ZINC FINGER PROTEIN"/>
    <property type="match status" value="1"/>
</dbReference>
<dbReference type="WBParaSite" id="HNAJ_0000346301-mRNA-1">
    <property type="protein sequence ID" value="HNAJ_0000346301-mRNA-1"/>
    <property type="gene ID" value="HNAJ_0000346301"/>
</dbReference>
<comment type="subcellular location">
    <subcellularLocation>
        <location evidence="1">Nucleus</location>
    </subcellularLocation>
</comment>
<dbReference type="InterPro" id="IPR050589">
    <property type="entry name" value="Ikaros_C2H2-ZF"/>
</dbReference>
<dbReference type="InterPro" id="IPR013087">
    <property type="entry name" value="Znf_C2H2_type"/>
</dbReference>
<feature type="domain" description="C2H2-type" evidence="10">
    <location>
        <begin position="158"/>
        <end position="186"/>
    </location>
</feature>
<reference evidence="11 12" key="2">
    <citation type="submission" date="2018-11" db="EMBL/GenBank/DDBJ databases">
        <authorList>
            <consortium name="Pathogen Informatics"/>
        </authorList>
    </citation>
    <scope>NUCLEOTIDE SEQUENCE [LARGE SCALE GENOMIC DNA]</scope>
</reference>
<evidence type="ECO:0000259" key="10">
    <source>
        <dbReference type="PROSITE" id="PS50157"/>
    </source>
</evidence>
<evidence type="ECO:0000256" key="9">
    <source>
        <dbReference type="SAM" id="MobiDB-lite"/>
    </source>
</evidence>
<dbReference type="GO" id="GO:0003700">
    <property type="term" value="F:DNA-binding transcription factor activity"/>
    <property type="evidence" value="ECO:0007669"/>
    <property type="project" value="TreeGrafter"/>
</dbReference>
<feature type="region of interest" description="Disordered" evidence="9">
    <location>
        <begin position="39"/>
        <end position="68"/>
    </location>
</feature>
<feature type="domain" description="C2H2-type" evidence="10">
    <location>
        <begin position="130"/>
        <end position="157"/>
    </location>
</feature>
<dbReference type="PROSITE" id="PS00028">
    <property type="entry name" value="ZINC_FINGER_C2H2_1"/>
    <property type="match status" value="4"/>
</dbReference>
<protein>
    <submittedName>
        <fullName evidence="13">C2H2-type domain-containing protein</fullName>
    </submittedName>
</protein>
<organism evidence="13">
    <name type="scientific">Rodentolepis nana</name>
    <name type="common">Dwarf tapeworm</name>
    <name type="synonym">Hymenolepis nana</name>
    <dbReference type="NCBI Taxonomy" id="102285"/>
    <lineage>
        <taxon>Eukaryota</taxon>
        <taxon>Metazoa</taxon>
        <taxon>Spiralia</taxon>
        <taxon>Lophotrochozoa</taxon>
        <taxon>Platyhelminthes</taxon>
        <taxon>Cestoda</taxon>
        <taxon>Eucestoda</taxon>
        <taxon>Cyclophyllidea</taxon>
        <taxon>Hymenolepididae</taxon>
        <taxon>Rodentolepis</taxon>
    </lineage>
</organism>
<keyword evidence="2" id="KW-0479">Metal-binding</keyword>
<dbReference type="Gene3D" id="3.30.160.60">
    <property type="entry name" value="Classic Zinc Finger"/>
    <property type="match status" value="2"/>
</dbReference>
<name>A0A0R3T8S5_RODNA</name>
<evidence type="ECO:0000256" key="1">
    <source>
        <dbReference type="ARBA" id="ARBA00004123"/>
    </source>
</evidence>
<dbReference type="InterPro" id="IPR036236">
    <property type="entry name" value="Znf_C2H2_sf"/>
</dbReference>
<keyword evidence="4 8" id="KW-0863">Zinc-finger</keyword>
<evidence type="ECO:0000313" key="13">
    <source>
        <dbReference type="WBParaSite" id="HNAJ_0000346301-mRNA-1"/>
    </source>
</evidence>
<dbReference type="GO" id="GO:0000978">
    <property type="term" value="F:RNA polymerase II cis-regulatory region sequence-specific DNA binding"/>
    <property type="evidence" value="ECO:0007669"/>
    <property type="project" value="TreeGrafter"/>
</dbReference>
<keyword evidence="3" id="KW-0677">Repeat</keyword>